<evidence type="ECO:0000256" key="4">
    <source>
        <dbReference type="ARBA" id="ARBA00022692"/>
    </source>
</evidence>
<dbReference type="PANTHER" id="PTHR30151:SF41">
    <property type="entry name" value="ABC TRANSPORTER PERMEASE PROTEIN"/>
    <property type="match status" value="1"/>
</dbReference>
<dbReference type="CDD" id="cd06261">
    <property type="entry name" value="TM_PBP2"/>
    <property type="match status" value="1"/>
</dbReference>
<feature type="transmembrane region" description="Helical" evidence="7">
    <location>
        <begin position="20"/>
        <end position="40"/>
    </location>
</feature>
<name>A0A4Q9GP17_9HYPH</name>
<feature type="transmembrane region" description="Helical" evidence="7">
    <location>
        <begin position="218"/>
        <end position="243"/>
    </location>
</feature>
<dbReference type="InterPro" id="IPR000515">
    <property type="entry name" value="MetI-like"/>
</dbReference>
<keyword evidence="2 7" id="KW-0813">Transport</keyword>
<evidence type="ECO:0000313" key="9">
    <source>
        <dbReference type="EMBL" id="TBN55271.1"/>
    </source>
</evidence>
<evidence type="ECO:0000256" key="7">
    <source>
        <dbReference type="RuleBase" id="RU363032"/>
    </source>
</evidence>
<evidence type="ECO:0000313" key="10">
    <source>
        <dbReference type="Proteomes" id="UP000291613"/>
    </source>
</evidence>
<dbReference type="SUPFAM" id="SSF161098">
    <property type="entry name" value="MetI-like"/>
    <property type="match status" value="1"/>
</dbReference>
<comment type="subcellular location">
    <subcellularLocation>
        <location evidence="1 7">Cell membrane</location>
        <topology evidence="1 7">Multi-pass membrane protein</topology>
    </subcellularLocation>
</comment>
<proteinExistence type="inferred from homology"/>
<evidence type="ECO:0000256" key="5">
    <source>
        <dbReference type="ARBA" id="ARBA00022989"/>
    </source>
</evidence>
<dbReference type="PROSITE" id="PS50928">
    <property type="entry name" value="ABC_TM1"/>
    <property type="match status" value="1"/>
</dbReference>
<dbReference type="InterPro" id="IPR035906">
    <property type="entry name" value="MetI-like_sf"/>
</dbReference>
<dbReference type="OrthoDB" id="4926350at2"/>
<dbReference type="Proteomes" id="UP000291613">
    <property type="component" value="Unassembled WGS sequence"/>
</dbReference>
<keyword evidence="10" id="KW-1185">Reference proteome</keyword>
<dbReference type="RefSeq" id="WP_131001522.1">
    <property type="nucleotide sequence ID" value="NZ_JBHSZR010000002.1"/>
</dbReference>
<feature type="transmembrane region" description="Helical" evidence="7">
    <location>
        <begin position="166"/>
        <end position="186"/>
    </location>
</feature>
<feature type="transmembrane region" description="Helical" evidence="7">
    <location>
        <begin position="263"/>
        <end position="289"/>
    </location>
</feature>
<dbReference type="Gene3D" id="1.10.3720.10">
    <property type="entry name" value="MetI-like"/>
    <property type="match status" value="1"/>
</dbReference>
<dbReference type="GO" id="GO:0055085">
    <property type="term" value="P:transmembrane transport"/>
    <property type="evidence" value="ECO:0007669"/>
    <property type="project" value="InterPro"/>
</dbReference>
<keyword evidence="4 7" id="KW-0812">Transmembrane</keyword>
<protein>
    <submittedName>
        <fullName evidence="9">ABC transporter permease subunit</fullName>
    </submittedName>
</protein>
<organism evidence="9 10">
    <name type="scientific">Hansschlegelia quercus</name>
    <dbReference type="NCBI Taxonomy" id="2528245"/>
    <lineage>
        <taxon>Bacteria</taxon>
        <taxon>Pseudomonadati</taxon>
        <taxon>Pseudomonadota</taxon>
        <taxon>Alphaproteobacteria</taxon>
        <taxon>Hyphomicrobiales</taxon>
        <taxon>Methylopilaceae</taxon>
        <taxon>Hansschlegelia</taxon>
    </lineage>
</organism>
<evidence type="ECO:0000256" key="6">
    <source>
        <dbReference type="ARBA" id="ARBA00023136"/>
    </source>
</evidence>
<dbReference type="GO" id="GO:0005886">
    <property type="term" value="C:plasma membrane"/>
    <property type="evidence" value="ECO:0007669"/>
    <property type="project" value="UniProtKB-SubCell"/>
</dbReference>
<feature type="transmembrane region" description="Helical" evidence="7">
    <location>
        <begin position="131"/>
        <end position="154"/>
    </location>
</feature>
<feature type="transmembrane region" description="Helical" evidence="7">
    <location>
        <begin position="92"/>
        <end position="119"/>
    </location>
</feature>
<evidence type="ECO:0000256" key="1">
    <source>
        <dbReference type="ARBA" id="ARBA00004651"/>
    </source>
</evidence>
<evidence type="ECO:0000259" key="8">
    <source>
        <dbReference type="PROSITE" id="PS50928"/>
    </source>
</evidence>
<accession>A0A4Q9GP17</accession>
<dbReference type="PANTHER" id="PTHR30151">
    <property type="entry name" value="ALKANE SULFONATE ABC TRANSPORTER-RELATED, MEMBRANE SUBUNIT"/>
    <property type="match status" value="1"/>
</dbReference>
<evidence type="ECO:0000256" key="3">
    <source>
        <dbReference type="ARBA" id="ARBA00022475"/>
    </source>
</evidence>
<keyword evidence="6 7" id="KW-0472">Membrane</keyword>
<dbReference type="AlphaFoldDB" id="A0A4Q9GP17"/>
<gene>
    <name evidence="9" type="ORF">EYR15_03855</name>
</gene>
<keyword evidence="3" id="KW-1003">Cell membrane</keyword>
<reference evidence="9 10" key="1">
    <citation type="submission" date="2019-02" db="EMBL/GenBank/DDBJ databases">
        <title>Hansschlegelia quercus sp. nov., a novel methylotrophic bacterium from buds of oak (Quercus robur L.).</title>
        <authorList>
            <person name="Agafonova N.V."/>
            <person name="Kaparullina E.N."/>
            <person name="Grouzdev D.S."/>
            <person name="Doronina N.V."/>
        </authorList>
    </citation>
    <scope>NUCLEOTIDE SEQUENCE [LARGE SCALE GENOMIC DNA]</scope>
    <source>
        <strain evidence="9 10">Dub</strain>
    </source>
</reference>
<feature type="domain" description="ABC transmembrane type-1" evidence="8">
    <location>
        <begin position="92"/>
        <end position="285"/>
    </location>
</feature>
<comment type="similarity">
    <text evidence="7">Belongs to the binding-protein-dependent transport system permease family.</text>
</comment>
<comment type="caution">
    <text evidence="9">The sequence shown here is derived from an EMBL/GenBank/DDBJ whole genome shotgun (WGS) entry which is preliminary data.</text>
</comment>
<sequence>MNAVALALPGRLARGNTLPILVVSACFLAFWYAAAIWMNAGLIAGRSSGLDAISFAKAAWSLDRPLLPAPHQILWELKTSLFDARLGTPRNLFTHIGVTLSSTLVGFAIGVTLGILLAIGVDRSRALDKSLTPWLVASQTIPILAIAPIVVTALGSVGLKGLIPKAIISAYLCFFPVAIGMAKGLASPDSAQRDLMRTYAAGARTTLTKLQLPASLPFLFASLKVAAAAAFVGAIVAELPTGAQSGLGARLLAGSYYGNTMQIWAALIAAALTASLLVGAVTLIERLALGPKGARR</sequence>
<evidence type="ECO:0000256" key="2">
    <source>
        <dbReference type="ARBA" id="ARBA00022448"/>
    </source>
</evidence>
<dbReference type="Pfam" id="PF00528">
    <property type="entry name" value="BPD_transp_1"/>
    <property type="match status" value="1"/>
</dbReference>
<dbReference type="EMBL" id="SIUB01000001">
    <property type="protein sequence ID" value="TBN55271.1"/>
    <property type="molecule type" value="Genomic_DNA"/>
</dbReference>
<keyword evidence="5 7" id="KW-1133">Transmembrane helix</keyword>